<evidence type="ECO:0000256" key="1">
    <source>
        <dbReference type="ARBA" id="ARBA00004196"/>
    </source>
</evidence>
<organism evidence="5 6">
    <name type="scientific">Desulfotruncus arcticus DSM 17038</name>
    <dbReference type="NCBI Taxonomy" id="1121424"/>
    <lineage>
        <taxon>Bacteria</taxon>
        <taxon>Bacillati</taxon>
        <taxon>Bacillota</taxon>
        <taxon>Clostridia</taxon>
        <taxon>Eubacteriales</taxon>
        <taxon>Desulfallaceae</taxon>
        <taxon>Desulfotruncus</taxon>
    </lineage>
</organism>
<dbReference type="InterPro" id="IPR022275">
    <property type="entry name" value="NHPM_bacteriocin_SS_HylD"/>
</dbReference>
<keyword evidence="3" id="KW-1133">Transmembrane helix</keyword>
<dbReference type="STRING" id="341036.SAMN05660649_00804"/>
<dbReference type="AlphaFoldDB" id="A0A1I2PAJ2"/>
<evidence type="ECO:0000313" key="5">
    <source>
        <dbReference type="EMBL" id="SFG13148.1"/>
    </source>
</evidence>
<keyword evidence="3" id="KW-0812">Transmembrane</keyword>
<dbReference type="Pfam" id="PF25973">
    <property type="entry name" value="BSH_CzcB"/>
    <property type="match status" value="1"/>
</dbReference>
<dbReference type="PRINTS" id="PR01490">
    <property type="entry name" value="RTXTOXIND"/>
</dbReference>
<accession>A0A1I2PAJ2</accession>
<dbReference type="EMBL" id="FOOX01000002">
    <property type="protein sequence ID" value="SFG13148.1"/>
    <property type="molecule type" value="Genomic_DNA"/>
</dbReference>
<dbReference type="Proteomes" id="UP000199337">
    <property type="component" value="Unassembled WGS sequence"/>
</dbReference>
<evidence type="ECO:0000256" key="2">
    <source>
        <dbReference type="ARBA" id="ARBA00023054"/>
    </source>
</evidence>
<name>A0A1I2PAJ2_9FIRM</name>
<proteinExistence type="predicted"/>
<evidence type="ECO:0000256" key="3">
    <source>
        <dbReference type="SAM" id="Phobius"/>
    </source>
</evidence>
<dbReference type="PANTHER" id="PTHR32347">
    <property type="entry name" value="EFFLUX SYSTEM COMPONENT YKNX-RELATED"/>
    <property type="match status" value="1"/>
</dbReference>
<gene>
    <name evidence="5" type="ORF">SAMN05660649_00804</name>
</gene>
<dbReference type="RefSeq" id="WP_092468927.1">
    <property type="nucleotide sequence ID" value="NZ_FOOX01000002.1"/>
</dbReference>
<dbReference type="NCBIfam" id="TIGR03794">
    <property type="entry name" value="NHLM_micro_HlyD"/>
    <property type="match status" value="1"/>
</dbReference>
<evidence type="ECO:0000259" key="4">
    <source>
        <dbReference type="Pfam" id="PF25973"/>
    </source>
</evidence>
<dbReference type="InterPro" id="IPR050465">
    <property type="entry name" value="UPF0194_transport"/>
</dbReference>
<dbReference type="OrthoDB" id="8439633at2"/>
<dbReference type="GO" id="GO:0030313">
    <property type="term" value="C:cell envelope"/>
    <property type="evidence" value="ECO:0007669"/>
    <property type="project" value="UniProtKB-SubCell"/>
</dbReference>
<keyword evidence="3" id="KW-0472">Membrane</keyword>
<feature type="transmembrane region" description="Helical" evidence="3">
    <location>
        <begin position="31"/>
        <end position="51"/>
    </location>
</feature>
<feature type="domain" description="CzcB-like barrel-sandwich hybrid" evidence="4">
    <location>
        <begin position="74"/>
        <end position="323"/>
    </location>
</feature>
<keyword evidence="6" id="KW-1185">Reference proteome</keyword>
<reference evidence="6" key="1">
    <citation type="submission" date="2016-10" db="EMBL/GenBank/DDBJ databases">
        <authorList>
            <person name="Varghese N."/>
            <person name="Submissions S."/>
        </authorList>
    </citation>
    <scope>NUCLEOTIDE SEQUENCE [LARGE SCALE GENOMIC DNA]</scope>
    <source>
        <strain evidence="6">DSM 17038</strain>
    </source>
</reference>
<comment type="subcellular location">
    <subcellularLocation>
        <location evidence="1">Cell envelope</location>
    </subcellularLocation>
</comment>
<evidence type="ECO:0000313" key="6">
    <source>
        <dbReference type="Proteomes" id="UP000199337"/>
    </source>
</evidence>
<dbReference type="Gene3D" id="2.40.50.100">
    <property type="match status" value="2"/>
</dbReference>
<dbReference type="InterPro" id="IPR058647">
    <property type="entry name" value="BSH_CzcB-like"/>
</dbReference>
<protein>
    <submittedName>
        <fullName evidence="5">HlyD family secretion protein</fullName>
    </submittedName>
</protein>
<keyword evidence="2" id="KW-0175">Coiled coil</keyword>
<sequence length="464" mass="50700">MAQGLFRKVALDKLSSPEQLDQLITVTTPRAWFALLAMACILATSVLWGILGNIPTKVYGQGVIANSFGIYNIFNSSSGQISDIRVRVGDHVKKGEVVARIDQPQLAAQINDLKTVQNQLKKLDENGIKGDGDKNIGSELVDLYSLTQKITEAEATLTYAEADYKNAISGQSYDIQMAEINLEQARVGEKDKQSYLDKMTVLYKNGAVSENDFNNAKRDYDLQHLAVQSARENLNKLTAGDWEDTIITYREKLESAQLSLQMLKEQFATTRATKIAETGNKIEKLQNELISSSEIVAQVDGRVVEVMVNKGDIVQPGTSLFSLDREGSTIKQEAVLYVPAELGKRISPGMEALISPSTVKKEEYGYILGRVTSVSEYPATDQDMMHTLGSEGLVAKLAGQGAALEIHVDITVDSSTVSGFKWTSTGGSPQKINSGTFCDGSVAISKERPISMVIPTLKRVLSIY</sequence>